<protein>
    <submittedName>
        <fullName evidence="1">Fungal-specific transcription factor domain-containing protein</fullName>
    </submittedName>
</protein>
<organism evidence="1 2">
    <name type="scientific">Hypoxylon rubiginosum</name>
    <dbReference type="NCBI Taxonomy" id="110542"/>
    <lineage>
        <taxon>Eukaryota</taxon>
        <taxon>Fungi</taxon>
        <taxon>Dikarya</taxon>
        <taxon>Ascomycota</taxon>
        <taxon>Pezizomycotina</taxon>
        <taxon>Sordariomycetes</taxon>
        <taxon>Xylariomycetidae</taxon>
        <taxon>Xylariales</taxon>
        <taxon>Hypoxylaceae</taxon>
        <taxon>Hypoxylon</taxon>
    </lineage>
</organism>
<evidence type="ECO:0000313" key="1">
    <source>
        <dbReference type="EMBL" id="KAI4863025.1"/>
    </source>
</evidence>
<sequence>MSVMQRGKNGCWTCRLRRKKCDEGGPPCSSCQSRGIFCHGYGPKPAWKDRGEKERGEALRLHLQSRKRRNHSLASSSDASQQPTTSESTALHEMTPMPDLFTPLQTEFSFSLSPSHAESDSEFPDALDFTSESAAAAIRTTLDEPWTNSSSVGALVEWSHFQPQIPILEPAQAFCFGGQGPKISEKEIELVMNFITDTYVTQYVAHGPSSTMQKSCLLFLLTRSSTFYYTSLSMSAYHCVKLASDGAAHGVVLQDYHEYRKTALSSFASLSIAVPSPAASLCSLTAERLICGVQIALLEALGKNMQDCLAHLKSTAQLLSDHEDLLCANHFLPSSRVQQKSATASQLMTPNTSPAATANCPSPMESKALNFFCALLIWNDVLFYSTQKKPPLAADTYQRLLADETFASGFQEITGCEGWVLSAIIDTTALEAWKCDQEARGHLSIRELVNRAEKIESAVEQGIARLSNTLQPHTLPVDTTLASSADRTDQSHCIETYIFSHAVLIHLHTVVSGSWTGVPEIQQSVERATSAWKLWPSSVKPKSLAWPYCVSASLATGRQRDVFRHMMERISLVDPALRNILDLKSVVEECWRESDSRAPSGSESCDWKKIMQRSNLSTLFM</sequence>
<gene>
    <name evidence="1" type="ORF">F4820DRAFT_390418</name>
</gene>
<evidence type="ECO:0000313" key="2">
    <source>
        <dbReference type="Proteomes" id="UP001497700"/>
    </source>
</evidence>
<accession>A0ACB9YVM4</accession>
<reference evidence="1 2" key="1">
    <citation type="journal article" date="2022" name="New Phytol.">
        <title>Ecological generalism drives hyperdiversity of secondary metabolite gene clusters in xylarialean endophytes.</title>
        <authorList>
            <person name="Franco M.E.E."/>
            <person name="Wisecaver J.H."/>
            <person name="Arnold A.E."/>
            <person name="Ju Y.M."/>
            <person name="Slot J.C."/>
            <person name="Ahrendt S."/>
            <person name="Moore L.P."/>
            <person name="Eastman K.E."/>
            <person name="Scott K."/>
            <person name="Konkel Z."/>
            <person name="Mondo S.J."/>
            <person name="Kuo A."/>
            <person name="Hayes R.D."/>
            <person name="Haridas S."/>
            <person name="Andreopoulos B."/>
            <person name="Riley R."/>
            <person name="LaButti K."/>
            <person name="Pangilinan J."/>
            <person name="Lipzen A."/>
            <person name="Amirebrahimi M."/>
            <person name="Yan J."/>
            <person name="Adam C."/>
            <person name="Keymanesh K."/>
            <person name="Ng V."/>
            <person name="Louie K."/>
            <person name="Northen T."/>
            <person name="Drula E."/>
            <person name="Henrissat B."/>
            <person name="Hsieh H.M."/>
            <person name="Youens-Clark K."/>
            <person name="Lutzoni F."/>
            <person name="Miadlikowska J."/>
            <person name="Eastwood D.C."/>
            <person name="Hamelin R.C."/>
            <person name="Grigoriev I.V."/>
            <person name="U'Ren J.M."/>
        </authorList>
    </citation>
    <scope>NUCLEOTIDE SEQUENCE [LARGE SCALE GENOMIC DNA]</scope>
    <source>
        <strain evidence="1 2">CBS 119005</strain>
    </source>
</reference>
<dbReference type="Proteomes" id="UP001497700">
    <property type="component" value="Unassembled WGS sequence"/>
</dbReference>
<keyword evidence="2" id="KW-1185">Reference proteome</keyword>
<name>A0ACB9YVM4_9PEZI</name>
<dbReference type="EMBL" id="MU393513">
    <property type="protein sequence ID" value="KAI4863025.1"/>
    <property type="molecule type" value="Genomic_DNA"/>
</dbReference>
<proteinExistence type="predicted"/>
<comment type="caution">
    <text evidence="1">The sequence shown here is derived from an EMBL/GenBank/DDBJ whole genome shotgun (WGS) entry which is preliminary data.</text>
</comment>